<gene>
    <name evidence="1" type="ORF">CMU_042330</name>
</gene>
<accession>B6AAB9</accession>
<evidence type="ECO:0000313" key="1">
    <source>
        <dbReference type="EMBL" id="EEA05160.1"/>
    </source>
</evidence>
<dbReference type="OrthoDB" id="448535at2759"/>
<dbReference type="STRING" id="441375.B6AAB9"/>
<protein>
    <recommendedName>
        <fullName evidence="3">Inner membrane complex protein</fullName>
    </recommendedName>
</protein>
<keyword evidence="2" id="KW-1185">Reference proteome</keyword>
<dbReference type="Pfam" id="PF12314">
    <property type="entry name" value="IMCp"/>
    <property type="match status" value="1"/>
</dbReference>
<dbReference type="OMA" id="MSHECNS"/>
<dbReference type="AlphaFoldDB" id="B6AAB9"/>
<dbReference type="GeneID" id="6994708"/>
<dbReference type="EMBL" id="DS989726">
    <property type="protein sequence ID" value="EEA05160.1"/>
    <property type="molecule type" value="Genomic_DNA"/>
</dbReference>
<name>B6AAB9_CRYMR</name>
<dbReference type="InterPro" id="IPR022086">
    <property type="entry name" value="IMCp"/>
</dbReference>
<evidence type="ECO:0008006" key="3">
    <source>
        <dbReference type="Google" id="ProtNLM"/>
    </source>
</evidence>
<evidence type="ECO:0000313" key="2">
    <source>
        <dbReference type="Proteomes" id="UP000001460"/>
    </source>
</evidence>
<dbReference type="eggNOG" id="ENOG502QWE7">
    <property type="taxonomic scope" value="Eukaryota"/>
</dbReference>
<dbReference type="Proteomes" id="UP000001460">
    <property type="component" value="Unassembled WGS sequence"/>
</dbReference>
<organism evidence="1 2">
    <name type="scientific">Cryptosporidium muris (strain RN66)</name>
    <dbReference type="NCBI Taxonomy" id="441375"/>
    <lineage>
        <taxon>Eukaryota</taxon>
        <taxon>Sar</taxon>
        <taxon>Alveolata</taxon>
        <taxon>Apicomplexa</taxon>
        <taxon>Conoidasida</taxon>
        <taxon>Coccidia</taxon>
        <taxon>Eucoccidiorida</taxon>
        <taxon>Eimeriorina</taxon>
        <taxon>Cryptosporidiidae</taxon>
        <taxon>Cryptosporidium</taxon>
    </lineage>
</organism>
<dbReference type="RefSeq" id="XP_002139509.1">
    <property type="nucleotide sequence ID" value="XM_002139473.1"/>
</dbReference>
<proteinExistence type="predicted"/>
<sequence length="428" mass="49420">MTNSENDRHKLLNMGLCSGNSDSPNIFDQESKYSNYSMFNLSKTINTEKYKDIDEDTDTTNNAQVVKVPLVQEVNVRERIIEVPEVHLKQKIKPKVIVKDVIRKIPKEEIIYKEKIVEVPEIRVIDKYVSKPVTKYIERIVPKIEYKEIIKEVPKIEIQYVEKIVEVPEIKIVDKIVEVPKIHHIVKEVPKIEVEDVQIEKIVQVPKVEIQLVEKERYVLGPVEYIDIPIERITLKPVPYIIEKVVEVPVPQEIVIEVPIFNPVVGDFIDIPVDIPVTVEKVVEVPVQGRIIPVPVEVEIEKIVEVPIEVPQEHIRVVSKQVPQFVEKIRTVEVPQFQDEVVEVKQYVPFVRHTIIKPVVSQEFKELPPVVEQGSARYIKEPPQYLEPEYVQGEAIEIDEDTPLPEPPAPRVIAVRQSDHQEEGCDPF</sequence>
<dbReference type="VEuPathDB" id="CryptoDB:CMU_042330"/>
<reference evidence="1" key="1">
    <citation type="submission" date="2008-06" db="EMBL/GenBank/DDBJ databases">
        <authorList>
            <person name="Lorenzi H."/>
            <person name="Inman J."/>
            <person name="Miller J."/>
            <person name="Schobel S."/>
            <person name="Amedeo P."/>
            <person name="Caler E.V."/>
            <person name="da Silva J."/>
        </authorList>
    </citation>
    <scope>NUCLEOTIDE SEQUENCE [LARGE SCALE GENOMIC DNA]</scope>
    <source>
        <strain evidence="1">RN66</strain>
    </source>
</reference>